<keyword evidence="5" id="KW-1185">Reference proteome</keyword>
<proteinExistence type="inferred from homology"/>
<dbReference type="SUPFAM" id="SSF51735">
    <property type="entry name" value="NAD(P)-binding Rossmann-fold domains"/>
    <property type="match status" value="1"/>
</dbReference>
<accession>A0A1L7XGK8</accession>
<feature type="domain" description="Enoyl reductase (ER)" evidence="3">
    <location>
        <begin position="11"/>
        <end position="363"/>
    </location>
</feature>
<dbReference type="Proteomes" id="UP000184330">
    <property type="component" value="Unassembled WGS sequence"/>
</dbReference>
<gene>
    <name evidence="4" type="ORF">PAC_14049</name>
</gene>
<dbReference type="OrthoDB" id="3233595at2759"/>
<dbReference type="InterPro" id="IPR047122">
    <property type="entry name" value="Trans-enoyl_RdTase-like"/>
</dbReference>
<dbReference type="GO" id="GO:0016651">
    <property type="term" value="F:oxidoreductase activity, acting on NAD(P)H"/>
    <property type="evidence" value="ECO:0007669"/>
    <property type="project" value="InterPro"/>
</dbReference>
<dbReference type="InterPro" id="IPR013154">
    <property type="entry name" value="ADH-like_N"/>
</dbReference>
<organism evidence="4 5">
    <name type="scientific">Phialocephala subalpina</name>
    <dbReference type="NCBI Taxonomy" id="576137"/>
    <lineage>
        <taxon>Eukaryota</taxon>
        <taxon>Fungi</taxon>
        <taxon>Dikarya</taxon>
        <taxon>Ascomycota</taxon>
        <taxon>Pezizomycotina</taxon>
        <taxon>Leotiomycetes</taxon>
        <taxon>Helotiales</taxon>
        <taxon>Mollisiaceae</taxon>
        <taxon>Phialocephala</taxon>
        <taxon>Phialocephala fortinii species complex</taxon>
    </lineage>
</organism>
<dbReference type="Gene3D" id="3.40.50.720">
    <property type="entry name" value="NAD(P)-binding Rossmann-like Domain"/>
    <property type="match status" value="1"/>
</dbReference>
<evidence type="ECO:0000313" key="5">
    <source>
        <dbReference type="Proteomes" id="UP000184330"/>
    </source>
</evidence>
<dbReference type="SMART" id="SM00829">
    <property type="entry name" value="PKS_ER"/>
    <property type="match status" value="1"/>
</dbReference>
<dbReference type="CDD" id="cd08249">
    <property type="entry name" value="enoyl_reductase_like"/>
    <property type="match status" value="1"/>
</dbReference>
<comment type="similarity">
    <text evidence="1">Belongs to the zinc-containing alcohol dehydrogenase family.</text>
</comment>
<evidence type="ECO:0000256" key="2">
    <source>
        <dbReference type="ARBA" id="ARBA00023002"/>
    </source>
</evidence>
<reference evidence="4 5" key="1">
    <citation type="submission" date="2016-03" db="EMBL/GenBank/DDBJ databases">
        <authorList>
            <person name="Ploux O."/>
        </authorList>
    </citation>
    <scope>NUCLEOTIDE SEQUENCE [LARGE SCALE GENOMIC DNA]</scope>
    <source>
        <strain evidence="4 5">UAMH 11012</strain>
    </source>
</reference>
<dbReference type="InterPro" id="IPR011032">
    <property type="entry name" value="GroES-like_sf"/>
</dbReference>
<protein>
    <submittedName>
        <fullName evidence="4">Related to NADPH:quinone reductase and related Zn-dependent oxidoreductases</fullName>
    </submittedName>
</protein>
<dbReference type="InterPro" id="IPR036291">
    <property type="entry name" value="NAD(P)-bd_dom_sf"/>
</dbReference>
<dbReference type="InterPro" id="IPR020843">
    <property type="entry name" value="ER"/>
</dbReference>
<dbReference type="AlphaFoldDB" id="A0A1L7XGK8"/>
<evidence type="ECO:0000313" key="4">
    <source>
        <dbReference type="EMBL" id="CZR64152.1"/>
    </source>
</evidence>
<evidence type="ECO:0000259" key="3">
    <source>
        <dbReference type="SMART" id="SM00829"/>
    </source>
</evidence>
<dbReference type="PANTHER" id="PTHR45348">
    <property type="entry name" value="HYPOTHETICAL OXIDOREDUCTASE (EUROFUNG)"/>
    <property type="match status" value="1"/>
</dbReference>
<sequence>MATLPTTMKEAHISAETTVSIHDVPIPVLTHPHSLLVKVAATSCNPKDWKMAASNLMTIRSCPNSGDDIAGTVVSVGPSVLSFKPGDRVAALHELGTPHGSYAEYAVVYEWTTFHLDDKMPFEEACTVPMATYMGVIGLCGMLRVKTGPWDVAEMQTRKGQGAEKLLLVYGASSAVGAAVIKLAGIMGVHPLICVVGRGGAFVESLIDRSKGDVSIDYRQGPEKVVEEVKKVLGGRKLEFVFDGISEKASHENYWRAMDLETGRVTFVLGGHREDIPEGIEQSTTMVGSLWKELQPLGKKDRLGMGVGGKDFGFAYSRLIGSWLQEGKLNIHPFEVVEGGLAGLEKALKTLREGKSSATKFVIRIAETPNLKRRHSGV</sequence>
<dbReference type="EMBL" id="FJOG01000025">
    <property type="protein sequence ID" value="CZR64152.1"/>
    <property type="molecule type" value="Genomic_DNA"/>
</dbReference>
<evidence type="ECO:0000256" key="1">
    <source>
        <dbReference type="ARBA" id="ARBA00008072"/>
    </source>
</evidence>
<dbReference type="Gene3D" id="3.90.180.10">
    <property type="entry name" value="Medium-chain alcohol dehydrogenases, catalytic domain"/>
    <property type="match status" value="1"/>
</dbReference>
<name>A0A1L7XGK8_9HELO</name>
<dbReference type="Pfam" id="PF08240">
    <property type="entry name" value="ADH_N"/>
    <property type="match status" value="1"/>
</dbReference>
<dbReference type="STRING" id="576137.A0A1L7XGK8"/>
<dbReference type="SUPFAM" id="SSF50129">
    <property type="entry name" value="GroES-like"/>
    <property type="match status" value="1"/>
</dbReference>
<keyword evidence="2" id="KW-0560">Oxidoreductase</keyword>
<dbReference type="PANTHER" id="PTHR45348:SF5">
    <property type="entry name" value="OXIDOREDUCTASE, PUTATIVE (AFU_ORTHOLOGUE AFUA_8G01420)-RELATED"/>
    <property type="match status" value="1"/>
</dbReference>